<feature type="domain" description="Rhodanese" evidence="8">
    <location>
        <begin position="463"/>
        <end position="544"/>
    </location>
</feature>
<comment type="caution">
    <text evidence="9">The sequence shown here is derived from an EMBL/GenBank/DDBJ whole genome shotgun (WGS) entry which is preliminary data.</text>
</comment>
<keyword evidence="6" id="KW-0558">Oxidation</keyword>
<dbReference type="PRINTS" id="PR00368">
    <property type="entry name" value="FADPNR"/>
</dbReference>
<reference evidence="9" key="2">
    <citation type="submission" date="2021-04" db="EMBL/GenBank/DDBJ databases">
        <authorList>
            <person name="Gilroy R."/>
        </authorList>
    </citation>
    <scope>NUCLEOTIDE SEQUENCE</scope>
    <source>
        <strain evidence="9">CHK173-259</strain>
    </source>
</reference>
<reference evidence="9" key="1">
    <citation type="journal article" date="2021" name="PeerJ">
        <title>Extensive microbial diversity within the chicken gut microbiome revealed by metagenomics and culture.</title>
        <authorList>
            <person name="Gilroy R."/>
            <person name="Ravi A."/>
            <person name="Getino M."/>
            <person name="Pursley I."/>
            <person name="Horton D.L."/>
            <person name="Alikhan N.F."/>
            <person name="Baker D."/>
            <person name="Gharbi K."/>
            <person name="Hall N."/>
            <person name="Watson M."/>
            <person name="Adriaenssens E.M."/>
            <person name="Foster-Nyarko E."/>
            <person name="Jarju S."/>
            <person name="Secka A."/>
            <person name="Antonio M."/>
            <person name="Oren A."/>
            <person name="Chaudhuri R.R."/>
            <person name="La Ragione R."/>
            <person name="Hildebrand F."/>
            <person name="Pallen M.J."/>
        </authorList>
    </citation>
    <scope>NUCLEOTIDE SEQUENCE</scope>
    <source>
        <strain evidence="9">CHK173-259</strain>
    </source>
</reference>
<dbReference type="CDD" id="cd00158">
    <property type="entry name" value="RHOD"/>
    <property type="match status" value="1"/>
</dbReference>
<dbReference type="GO" id="GO:0016491">
    <property type="term" value="F:oxidoreductase activity"/>
    <property type="evidence" value="ECO:0007669"/>
    <property type="project" value="UniProtKB-KW"/>
</dbReference>
<dbReference type="Gene3D" id="3.50.50.60">
    <property type="entry name" value="FAD/NAD(P)-binding domain"/>
    <property type="match status" value="2"/>
</dbReference>
<keyword evidence="7" id="KW-0676">Redox-active center</keyword>
<evidence type="ECO:0000256" key="6">
    <source>
        <dbReference type="ARBA" id="ARBA00023097"/>
    </source>
</evidence>
<evidence type="ECO:0000256" key="5">
    <source>
        <dbReference type="ARBA" id="ARBA00023002"/>
    </source>
</evidence>
<organism evidence="9 10">
    <name type="scientific">Candidatus Levilactobacillus faecigallinarum</name>
    <dbReference type="NCBI Taxonomy" id="2838638"/>
    <lineage>
        <taxon>Bacteria</taxon>
        <taxon>Bacillati</taxon>
        <taxon>Bacillota</taxon>
        <taxon>Bacilli</taxon>
        <taxon>Lactobacillales</taxon>
        <taxon>Lactobacillaceae</taxon>
        <taxon>Levilactobacillus</taxon>
    </lineage>
</organism>
<dbReference type="InterPro" id="IPR050260">
    <property type="entry name" value="FAD-bd_OxRdtase"/>
</dbReference>
<dbReference type="SMART" id="SM00450">
    <property type="entry name" value="RHOD"/>
    <property type="match status" value="1"/>
</dbReference>
<dbReference type="InterPro" id="IPR036188">
    <property type="entry name" value="FAD/NAD-bd_sf"/>
</dbReference>
<keyword evidence="4" id="KW-0274">FAD</keyword>
<evidence type="ECO:0000256" key="3">
    <source>
        <dbReference type="ARBA" id="ARBA00022630"/>
    </source>
</evidence>
<dbReference type="AlphaFoldDB" id="A0A9D1U4E2"/>
<evidence type="ECO:0000256" key="2">
    <source>
        <dbReference type="ARBA" id="ARBA00009130"/>
    </source>
</evidence>
<evidence type="ECO:0000256" key="4">
    <source>
        <dbReference type="ARBA" id="ARBA00022827"/>
    </source>
</evidence>
<dbReference type="EMBL" id="DXGJ01000023">
    <property type="protein sequence ID" value="HIW71576.1"/>
    <property type="molecule type" value="Genomic_DNA"/>
</dbReference>
<accession>A0A9D1U4E2</accession>
<dbReference type="PANTHER" id="PTHR43429">
    <property type="entry name" value="PYRIDINE NUCLEOTIDE-DISULFIDE OXIDOREDUCTASE DOMAIN-CONTAINING"/>
    <property type="match status" value="1"/>
</dbReference>
<dbReference type="Pfam" id="PF00581">
    <property type="entry name" value="Rhodanese"/>
    <property type="match status" value="1"/>
</dbReference>
<dbReference type="Pfam" id="PF07992">
    <property type="entry name" value="Pyr_redox_2"/>
    <property type="match status" value="1"/>
</dbReference>
<dbReference type="SUPFAM" id="SSF55424">
    <property type="entry name" value="FAD/NAD-linked reductases, dimerisation (C-terminal) domain"/>
    <property type="match status" value="1"/>
</dbReference>
<comment type="similarity">
    <text evidence="2">Belongs to the class-III pyridine nucleotide-disulfide oxidoreductase family.</text>
</comment>
<dbReference type="InterPro" id="IPR001763">
    <property type="entry name" value="Rhodanese-like_dom"/>
</dbReference>
<proteinExistence type="inferred from homology"/>
<comment type="cofactor">
    <cofactor evidence="1">
        <name>FAD</name>
        <dbReference type="ChEBI" id="CHEBI:57692"/>
    </cofactor>
</comment>
<keyword evidence="5" id="KW-0560">Oxidoreductase</keyword>
<dbReference type="Pfam" id="PF02852">
    <property type="entry name" value="Pyr_redox_dim"/>
    <property type="match status" value="1"/>
</dbReference>
<dbReference type="InterPro" id="IPR036873">
    <property type="entry name" value="Rhodanese-like_dom_sf"/>
</dbReference>
<evidence type="ECO:0000256" key="7">
    <source>
        <dbReference type="ARBA" id="ARBA00023284"/>
    </source>
</evidence>
<evidence type="ECO:0000256" key="1">
    <source>
        <dbReference type="ARBA" id="ARBA00001974"/>
    </source>
</evidence>
<dbReference type="SUPFAM" id="SSF52821">
    <property type="entry name" value="Rhodanese/Cell cycle control phosphatase"/>
    <property type="match status" value="1"/>
</dbReference>
<keyword evidence="3" id="KW-0285">Flavoprotein</keyword>
<evidence type="ECO:0000259" key="8">
    <source>
        <dbReference type="PROSITE" id="PS50206"/>
    </source>
</evidence>
<dbReference type="SUPFAM" id="SSF51905">
    <property type="entry name" value="FAD/NAD(P)-binding domain"/>
    <property type="match status" value="1"/>
</dbReference>
<dbReference type="PANTHER" id="PTHR43429:SF1">
    <property type="entry name" value="NAD(P)H SULFUR OXIDOREDUCTASE (COA-DEPENDENT)"/>
    <property type="match status" value="1"/>
</dbReference>
<dbReference type="PRINTS" id="PR00411">
    <property type="entry name" value="PNDRDTASEI"/>
</dbReference>
<dbReference type="InterPro" id="IPR023753">
    <property type="entry name" value="FAD/NAD-binding_dom"/>
</dbReference>
<evidence type="ECO:0000313" key="9">
    <source>
        <dbReference type="EMBL" id="HIW71576.1"/>
    </source>
</evidence>
<gene>
    <name evidence="9" type="ORF">H9875_03020</name>
</gene>
<name>A0A9D1U4E2_9LACO</name>
<protein>
    <submittedName>
        <fullName evidence="9">FAD-dependent oxidoreductase</fullName>
    </submittedName>
</protein>
<dbReference type="PROSITE" id="PS50206">
    <property type="entry name" value="RHODANESE_3"/>
    <property type="match status" value="1"/>
</dbReference>
<dbReference type="Gene3D" id="3.40.250.10">
    <property type="entry name" value="Rhodanese-like domain"/>
    <property type="match status" value="1"/>
</dbReference>
<evidence type="ECO:0000313" key="10">
    <source>
        <dbReference type="Proteomes" id="UP000886822"/>
    </source>
</evidence>
<sequence length="566" mass="61716">MGKKIVIVGGVAGGASVATRARRLDESAQITIYEQGPDVGFSNCALPYYLSRTVQSASKLVMMTPEKFKAQYNIDAVVNHRVVAIDAQAQTVQVQNVQTGDLTTDHYDELFLSPGTRANRPQSIAGVDGQQVFTLRNVTDVVALDTYLRQHQATHVAVIGGGFIGIETAENLTRAGYRVTLIEQNEQVLTTLDDDLVQLVHKQLHDHHVKVHLGAKVTGITKSGVTLADGTTVPATAVVMAAGGTPNTDLAQTADLHLGLTGGFRVDHNYQTNQPHIYAVGDAIEVTDALTRQATLMGLAWPAQMAARRAVDHVYGRPTRHSGLYGAQCLPVFDLNVATVGYPVTVCAANHWPVKSALVIPDDKVGLMPDAHPLYLKVVFSDPSGEILGAQAIGRGDVDKQIDIIATLMKTHGTVEDLGDLELCYQPEFSTTKNAVNFAGLVATNLLNNEYRQVAVSAVRPLVTHQADIIDVREPDEYQRGHIVTARNIPMSQFRERLTEISRDHPVYLHCATGKRSYNVTRALQNLGYTNVVNVAGSFNALCEYEYFRDMTTDREPIVTAYHFDL</sequence>
<dbReference type="InterPro" id="IPR016156">
    <property type="entry name" value="FAD/NAD-linked_Rdtase_dimer_sf"/>
</dbReference>
<dbReference type="InterPro" id="IPR004099">
    <property type="entry name" value="Pyr_nucl-diS_OxRdtase_dimer"/>
</dbReference>
<dbReference type="Proteomes" id="UP000886822">
    <property type="component" value="Unassembled WGS sequence"/>
</dbReference>